<comment type="caution">
    <text evidence="5">The sequence shown here is derived from an EMBL/GenBank/DDBJ whole genome shotgun (WGS) entry which is preliminary data.</text>
</comment>
<keyword evidence="3" id="KW-0804">Transcription</keyword>
<dbReference type="AlphaFoldDB" id="A0A923LBZ8"/>
<dbReference type="InterPro" id="IPR001034">
    <property type="entry name" value="DeoR_HTH"/>
</dbReference>
<dbReference type="Pfam" id="PF00455">
    <property type="entry name" value="DeoRC"/>
    <property type="match status" value="1"/>
</dbReference>
<dbReference type="PROSITE" id="PS51000">
    <property type="entry name" value="HTH_DEOR_2"/>
    <property type="match status" value="1"/>
</dbReference>
<evidence type="ECO:0000313" key="6">
    <source>
        <dbReference type="Proteomes" id="UP000649345"/>
    </source>
</evidence>
<reference evidence="5" key="1">
    <citation type="submission" date="2020-08" db="EMBL/GenBank/DDBJ databases">
        <title>Genome public.</title>
        <authorList>
            <person name="Liu C."/>
            <person name="Sun Q."/>
        </authorList>
    </citation>
    <scope>NUCLEOTIDE SEQUENCE</scope>
    <source>
        <strain evidence="5">NSJ-68</strain>
    </source>
</reference>
<dbReference type="InterPro" id="IPR036388">
    <property type="entry name" value="WH-like_DNA-bd_sf"/>
</dbReference>
<dbReference type="SUPFAM" id="SSF100950">
    <property type="entry name" value="NagB/RpiA/CoA transferase-like"/>
    <property type="match status" value="1"/>
</dbReference>
<dbReference type="PROSITE" id="PS00894">
    <property type="entry name" value="HTH_DEOR_1"/>
    <property type="match status" value="1"/>
</dbReference>
<dbReference type="PRINTS" id="PR00037">
    <property type="entry name" value="HTHLACR"/>
</dbReference>
<dbReference type="SMART" id="SM01134">
    <property type="entry name" value="DeoRC"/>
    <property type="match status" value="1"/>
</dbReference>
<accession>A0A923LBZ8</accession>
<name>A0A923LBZ8_9FIRM</name>
<gene>
    <name evidence="5" type="ORF">H8S44_06120</name>
</gene>
<keyword evidence="2" id="KW-0238">DNA-binding</keyword>
<dbReference type="SUPFAM" id="SSF46785">
    <property type="entry name" value="Winged helix' DNA-binding domain"/>
    <property type="match status" value="1"/>
</dbReference>
<dbReference type="GO" id="GO:0003677">
    <property type="term" value="F:DNA binding"/>
    <property type="evidence" value="ECO:0007669"/>
    <property type="project" value="UniProtKB-KW"/>
</dbReference>
<proteinExistence type="predicted"/>
<dbReference type="EMBL" id="JACOOR010000003">
    <property type="protein sequence ID" value="MBC5659342.1"/>
    <property type="molecule type" value="Genomic_DNA"/>
</dbReference>
<evidence type="ECO:0000256" key="3">
    <source>
        <dbReference type="ARBA" id="ARBA00023163"/>
    </source>
</evidence>
<dbReference type="RefSeq" id="WP_186871706.1">
    <property type="nucleotide sequence ID" value="NZ_JACOOR010000003.1"/>
</dbReference>
<feature type="domain" description="HTH deoR-type" evidence="4">
    <location>
        <begin position="3"/>
        <end position="58"/>
    </location>
</feature>
<dbReference type="InterPro" id="IPR036390">
    <property type="entry name" value="WH_DNA-bd_sf"/>
</dbReference>
<evidence type="ECO:0000256" key="1">
    <source>
        <dbReference type="ARBA" id="ARBA00023015"/>
    </source>
</evidence>
<sequence length="247" mass="27378">MKVRDREKIILEILQEKQLVSVDELSRKFGVSVVTIRKDLQHLEDEGKLVRTFGGAAAGGVESREQQRLEAIDRIAARTAEEIRDGDCVILNAGSTTLLTARKFQKLRELTVITNSVSIARELSVQEEIQLILLGGEMTANAVFTHGGAAIGQLEQYKADKVILSASGISCRTGITTRHMEAADLFHKMIERADEVFVVADDTKVGFESFYYVSDLKVADKVITNRCEASEAELCKMEKMGIEVIRC</sequence>
<dbReference type="Gene3D" id="3.40.50.1360">
    <property type="match status" value="1"/>
</dbReference>
<keyword evidence="6" id="KW-1185">Reference proteome</keyword>
<keyword evidence="1" id="KW-0805">Transcription regulation</keyword>
<evidence type="ECO:0000313" key="5">
    <source>
        <dbReference type="EMBL" id="MBC5659342.1"/>
    </source>
</evidence>
<dbReference type="PANTHER" id="PTHR30363:SF44">
    <property type="entry name" value="AGA OPERON TRANSCRIPTIONAL REPRESSOR-RELATED"/>
    <property type="match status" value="1"/>
</dbReference>
<dbReference type="InterPro" id="IPR050313">
    <property type="entry name" value="Carb_Metab_HTH_regulators"/>
</dbReference>
<dbReference type="PANTHER" id="PTHR30363">
    <property type="entry name" value="HTH-TYPE TRANSCRIPTIONAL REGULATOR SRLR-RELATED"/>
    <property type="match status" value="1"/>
</dbReference>
<dbReference type="InterPro" id="IPR037171">
    <property type="entry name" value="NagB/RpiA_transferase-like"/>
</dbReference>
<dbReference type="Gene3D" id="1.10.10.10">
    <property type="entry name" value="Winged helix-like DNA-binding domain superfamily/Winged helix DNA-binding domain"/>
    <property type="match status" value="1"/>
</dbReference>
<dbReference type="SMART" id="SM00420">
    <property type="entry name" value="HTH_DEOR"/>
    <property type="match status" value="1"/>
</dbReference>
<dbReference type="Proteomes" id="UP000649345">
    <property type="component" value="Unassembled WGS sequence"/>
</dbReference>
<evidence type="ECO:0000256" key="2">
    <source>
        <dbReference type="ARBA" id="ARBA00023125"/>
    </source>
</evidence>
<evidence type="ECO:0000259" key="4">
    <source>
        <dbReference type="PROSITE" id="PS51000"/>
    </source>
</evidence>
<dbReference type="InterPro" id="IPR018356">
    <property type="entry name" value="Tscrpt_reg_HTH_DeoR_CS"/>
</dbReference>
<dbReference type="Pfam" id="PF08220">
    <property type="entry name" value="HTH_DeoR"/>
    <property type="match status" value="1"/>
</dbReference>
<protein>
    <submittedName>
        <fullName evidence="5">DeoR/GlpR transcriptional regulator</fullName>
    </submittedName>
</protein>
<organism evidence="5 6">
    <name type="scientific">Anaerosacchariphilus hominis</name>
    <dbReference type="NCBI Taxonomy" id="2763017"/>
    <lineage>
        <taxon>Bacteria</taxon>
        <taxon>Bacillati</taxon>
        <taxon>Bacillota</taxon>
        <taxon>Clostridia</taxon>
        <taxon>Lachnospirales</taxon>
        <taxon>Lachnospiraceae</taxon>
        <taxon>Anaerosacchariphilus</taxon>
    </lineage>
</organism>
<dbReference type="InterPro" id="IPR014036">
    <property type="entry name" value="DeoR-like_C"/>
</dbReference>
<dbReference type="GO" id="GO:0003700">
    <property type="term" value="F:DNA-binding transcription factor activity"/>
    <property type="evidence" value="ECO:0007669"/>
    <property type="project" value="InterPro"/>
</dbReference>